<keyword evidence="1" id="KW-0812">Transmembrane</keyword>
<keyword evidence="1" id="KW-0472">Membrane</keyword>
<gene>
    <name evidence="2" type="ORF">AWM70_18085</name>
</gene>
<keyword evidence="3" id="KW-1185">Reference proteome</keyword>
<dbReference type="STRING" id="1462996.AWM70_18085"/>
<sequence>MDRSAFYRSRNGFFIVLVWVLLILNVLRDPMLSSDDPRLLFMIITGGLACCLPTFLHVKNRSPATIPYLSAALFSLMTFYELARHFCLFSFLLLYISILVFSLYSNFRLILFNGCLVMTSMIMVIQIFQTNNEFMTNNLLLFLGGSLLTTAVLVIHARRFEQTSYVLASRTQTCEQIHIRTNAAAVDLHSTADLLHSWSTELELELQHASQICQDIRKSLEYANDRIEGIWNKGTARPLGDQTSTAVLPDAAEIRERLLRITAKTLHLSEHMEANKQAIEDIHAGLSHQYGKLSDLIDKIQSPNSAAKQKADYVNDAPLFSPAFLTRFKIR</sequence>
<dbReference type="AlphaFoldDB" id="A0A1B1N4B6"/>
<reference evidence="2 3" key="1">
    <citation type="submission" date="2016-01" db="EMBL/GenBank/DDBJ databases">
        <title>Complete Genome Sequence of Paenibacillus yonginensis DCY84, a novel Plant Growth-Promoting Bacteria with Elicitation of Induced Systemic Resistance.</title>
        <authorList>
            <person name="Kim Y.J."/>
            <person name="Yang D.C."/>
            <person name="Sukweenadhi J."/>
        </authorList>
    </citation>
    <scope>NUCLEOTIDE SEQUENCE [LARGE SCALE GENOMIC DNA]</scope>
    <source>
        <strain evidence="2 3">DCY84</strain>
    </source>
</reference>
<name>A0A1B1N4B6_9BACL</name>
<dbReference type="EMBL" id="CP014167">
    <property type="protein sequence ID" value="ANS76257.1"/>
    <property type="molecule type" value="Genomic_DNA"/>
</dbReference>
<evidence type="ECO:0000313" key="2">
    <source>
        <dbReference type="EMBL" id="ANS76257.1"/>
    </source>
</evidence>
<keyword evidence="1" id="KW-1133">Transmembrane helix</keyword>
<feature type="transmembrane region" description="Helical" evidence="1">
    <location>
        <begin position="110"/>
        <end position="128"/>
    </location>
</feature>
<feature type="transmembrane region" description="Helical" evidence="1">
    <location>
        <begin position="12"/>
        <end position="27"/>
    </location>
</feature>
<evidence type="ECO:0000256" key="1">
    <source>
        <dbReference type="SAM" id="Phobius"/>
    </source>
</evidence>
<organism evidence="2 3">
    <name type="scientific">Paenibacillus yonginensis</name>
    <dbReference type="NCBI Taxonomy" id="1462996"/>
    <lineage>
        <taxon>Bacteria</taxon>
        <taxon>Bacillati</taxon>
        <taxon>Bacillota</taxon>
        <taxon>Bacilli</taxon>
        <taxon>Bacillales</taxon>
        <taxon>Paenibacillaceae</taxon>
        <taxon>Paenibacillus</taxon>
    </lineage>
</organism>
<feature type="transmembrane region" description="Helical" evidence="1">
    <location>
        <begin position="140"/>
        <end position="157"/>
    </location>
</feature>
<feature type="transmembrane region" description="Helical" evidence="1">
    <location>
        <begin position="87"/>
        <end position="104"/>
    </location>
</feature>
<feature type="transmembrane region" description="Helical" evidence="1">
    <location>
        <begin position="39"/>
        <end position="58"/>
    </location>
</feature>
<protein>
    <recommendedName>
        <fullName evidence="4">Methyl-accepting transducer domain-containing protein</fullName>
    </recommendedName>
</protein>
<dbReference type="RefSeq" id="WP_068698727.1">
    <property type="nucleotide sequence ID" value="NZ_CP014167.1"/>
</dbReference>
<dbReference type="KEGG" id="pyg:AWM70_18085"/>
<dbReference type="Proteomes" id="UP000092573">
    <property type="component" value="Chromosome"/>
</dbReference>
<proteinExistence type="predicted"/>
<evidence type="ECO:0008006" key="4">
    <source>
        <dbReference type="Google" id="ProtNLM"/>
    </source>
</evidence>
<dbReference type="OrthoDB" id="2605410at2"/>
<evidence type="ECO:0000313" key="3">
    <source>
        <dbReference type="Proteomes" id="UP000092573"/>
    </source>
</evidence>
<accession>A0A1B1N4B6</accession>